<dbReference type="InterPro" id="IPR056834">
    <property type="entry name" value="ARM_TT21_C"/>
</dbReference>
<dbReference type="Pfam" id="PF25068">
    <property type="entry name" value="ARM_TT21_4th"/>
    <property type="match status" value="1"/>
</dbReference>
<feature type="domain" description="Tetratricopeptide repeat protein 21A/21B N-terminal ARM repeat" evidence="6">
    <location>
        <begin position="11"/>
        <end position="241"/>
    </location>
</feature>
<dbReference type="InterPro" id="IPR056836">
    <property type="entry name" value="ARM_TT21_4th"/>
</dbReference>
<dbReference type="Pfam" id="PF25064">
    <property type="entry name" value="ARM_TT21_5th"/>
    <property type="match status" value="1"/>
</dbReference>
<dbReference type="PANTHER" id="PTHR14699">
    <property type="entry name" value="STI2 PROTEIN-RELATED"/>
    <property type="match status" value="1"/>
</dbReference>
<evidence type="ECO:0000313" key="10">
    <source>
        <dbReference type="Proteomes" id="UP000504606"/>
    </source>
</evidence>
<evidence type="ECO:0000256" key="2">
    <source>
        <dbReference type="ARBA" id="ARBA00022737"/>
    </source>
</evidence>
<dbReference type="InterPro" id="IPR019734">
    <property type="entry name" value="TPR_rpt"/>
</dbReference>
<dbReference type="InterPro" id="IPR056835">
    <property type="entry name" value="ARM_TT21_5th"/>
</dbReference>
<dbReference type="GO" id="GO:0005929">
    <property type="term" value="C:cilium"/>
    <property type="evidence" value="ECO:0007669"/>
    <property type="project" value="GOC"/>
</dbReference>
<evidence type="ECO:0000259" key="9">
    <source>
        <dbReference type="Pfam" id="PF25068"/>
    </source>
</evidence>
<proteinExistence type="inferred from homology"/>
<sequence length="1381" mass="150261">MDSEQDVKARVLYLLRAGLSHSAQTLALEGVRRYPTDNVFRMYNGWTLALGSRPQEAIRELDSLSGDRDISLGVIVSLLHVHKLCTTVDNEAVSSLDTRLKDERRSASELSLYHAAYFFCLVGKAERAREYADRLLKSSPQSCWGLTVRGWIELTLIRDGKGDKPVEARAKTAADYFSRALDQNKTHTDAAFGGVRAREYMGDHAGAMSVLNQMIVRFPSATPPLVEKMRNQLAQRDWGQASDSAARALAIDTNSLDALQVNALVLVCRDGDYEGGAEAVQRLADAMEKIEPKNTHLFLENAQLFSRVCGRNPVVLAETLRLAERAAKAEPGGAAAARSATTQELGQQCLLAGRLRDAARHYRTATRADESSVGALVGLTATLLADDGATVPSAAAGDREQARQQVEFLQEVQGDRPSADVLLMAARLSAGDSERALRLLDGAVEAHLKLLQGEPFGPAYLRVLNPDMLLQVAREYQRHAPDIASPLALPDDVGVIAPPTPTALKQCMAVLELVREACPGLLPAHLSLARTQLMAGDVRAAQNTLRHVLDTVDPTSADGHLLLAQALLRQGNTAAAAQSLEVAVSYSFAVRERPLFHLLTALVQRARGDLDESFKSLTAAQALSGLRPGSGGGSGGGAHALSRSEQATLLLELAALQQQQGRWPEAMLALHDAAERFRDTAEEGRVALAHADVLLARGEPADPSAALSVLASVRPSQPYYLQARRRMAHIHLRIRKDRRAYAEVFRQLVDQDPGPQSLVLLGDAYMAVQEPEKAIETYEQALRKSPPNRNPGLACKTGRALVQTHQYGKALNYYREAVRGDGDPQLRLDMALLCLKLGQLDKADATLSQELARESSANDAEALGVRVRMQELQARVRERAGGGAVGTVTGVQAALACLQEARVTQARVLKLVAAREGEDSPAVAEQRAVGARLCRQMALHAASLRDNTAAVRYYREALVLQAGSAGTDSEAPPTAETSDTLIALAKLYMQVGDLEQCQATCQTLLRAVPEHDAATVMMADLAFRRVDLEGAWQHFSALLQRRPAYWTALARLVEVSRRRGQLASCVPFLDAAEAQGAAQRAQPGLSYCRGLYSWYSGNASQALHQFNAARRDPEWGQQAVHNMIEICLDGQNLGAEDAGGAEDRDARQAALATAERLLAELRGAAGGPEEEMSKRLLANQLLLAAGDKRGVERAVQDLTAAVSSETESHREPVGAVLGLAQALLLQKQTQRARNQLKRLARTVWTVEQANHLEKAWLLLAELYIQQGKQELAAELLRRVLQHNQGCTRAYESLGVMAEKEQTYREAAGHYERAWRLGAGTSEAGGAARSQPALGYKLAFQYMKCKQYADAIDVCQQVLSAHPNYPRIRKDILEKSRNHLRT</sequence>
<evidence type="ECO:0000256" key="4">
    <source>
        <dbReference type="PROSITE-ProRule" id="PRU00339"/>
    </source>
</evidence>
<dbReference type="SUPFAM" id="SSF48452">
    <property type="entry name" value="TPR-like"/>
    <property type="match status" value="4"/>
</dbReference>
<dbReference type="OrthoDB" id="10259630at2759"/>
<dbReference type="InterPro" id="IPR056832">
    <property type="entry name" value="ARM_TT21_2nd"/>
</dbReference>
<feature type="domain" description="Tetratricopeptide repeat protein 21A/21B fifth ARM repeats" evidence="8">
    <location>
        <begin position="1013"/>
        <end position="1128"/>
    </location>
</feature>
<evidence type="ECO:0000259" key="8">
    <source>
        <dbReference type="Pfam" id="PF25064"/>
    </source>
</evidence>
<gene>
    <name evidence="11" type="primary">LOC113206405</name>
</gene>
<feature type="domain" description="Tetratricopeptide repeat protein 21A/21B C-terminal ARM" evidence="7">
    <location>
        <begin position="1153"/>
        <end position="1376"/>
    </location>
</feature>
<reference evidence="11" key="1">
    <citation type="submission" date="2025-08" db="UniProtKB">
        <authorList>
            <consortium name="RefSeq"/>
        </authorList>
    </citation>
    <scope>IDENTIFICATION</scope>
    <source>
        <tissue evidence="11">Whole organism</tissue>
    </source>
</reference>
<keyword evidence="3 4" id="KW-0802">TPR repeat</keyword>
<evidence type="ECO:0000259" key="5">
    <source>
        <dbReference type="Pfam" id="PF25060"/>
    </source>
</evidence>
<dbReference type="GeneID" id="113206405"/>
<dbReference type="GO" id="GO:0061512">
    <property type="term" value="P:protein localization to cilium"/>
    <property type="evidence" value="ECO:0007669"/>
    <property type="project" value="TreeGrafter"/>
</dbReference>
<feature type="domain" description="Tetratricopeptide repeat protein 21A/21B fourth ARM" evidence="9">
    <location>
        <begin position="793"/>
        <end position="958"/>
    </location>
</feature>
<dbReference type="InterPro" id="IPR056833">
    <property type="entry name" value="ARM_TT21_N"/>
</dbReference>
<organism evidence="10 11">
    <name type="scientific">Frankliniella occidentalis</name>
    <name type="common">Western flower thrips</name>
    <name type="synonym">Euthrips occidentalis</name>
    <dbReference type="NCBI Taxonomy" id="133901"/>
    <lineage>
        <taxon>Eukaryota</taxon>
        <taxon>Metazoa</taxon>
        <taxon>Ecdysozoa</taxon>
        <taxon>Arthropoda</taxon>
        <taxon>Hexapoda</taxon>
        <taxon>Insecta</taxon>
        <taxon>Pterygota</taxon>
        <taxon>Neoptera</taxon>
        <taxon>Paraneoptera</taxon>
        <taxon>Thysanoptera</taxon>
        <taxon>Terebrantia</taxon>
        <taxon>Thripoidea</taxon>
        <taxon>Thripidae</taxon>
        <taxon>Frankliniella</taxon>
    </lineage>
</organism>
<dbReference type="Pfam" id="PF25060">
    <property type="entry name" value="ARM_TT21_2nd"/>
    <property type="match status" value="1"/>
</dbReference>
<evidence type="ECO:0000259" key="6">
    <source>
        <dbReference type="Pfam" id="PF25062"/>
    </source>
</evidence>
<dbReference type="GO" id="GO:0035721">
    <property type="term" value="P:intraciliary retrograde transport"/>
    <property type="evidence" value="ECO:0007669"/>
    <property type="project" value="TreeGrafter"/>
</dbReference>
<keyword evidence="2" id="KW-0677">Repeat</keyword>
<evidence type="ECO:0000256" key="3">
    <source>
        <dbReference type="ARBA" id="ARBA00022803"/>
    </source>
</evidence>
<dbReference type="InterPro" id="IPR040364">
    <property type="entry name" value="TTC21A/TTC21B"/>
</dbReference>
<dbReference type="GO" id="GO:0030991">
    <property type="term" value="C:intraciliary transport particle A"/>
    <property type="evidence" value="ECO:0007669"/>
    <property type="project" value="TreeGrafter"/>
</dbReference>
<evidence type="ECO:0000259" key="7">
    <source>
        <dbReference type="Pfam" id="PF25063"/>
    </source>
</evidence>
<dbReference type="Pfam" id="PF25063">
    <property type="entry name" value="ARM_TT21_C"/>
    <property type="match status" value="1"/>
</dbReference>
<dbReference type="RefSeq" id="XP_026278270.1">
    <property type="nucleotide sequence ID" value="XM_026422485.2"/>
</dbReference>
<dbReference type="InterPro" id="IPR011990">
    <property type="entry name" value="TPR-like_helical_dom_sf"/>
</dbReference>
<dbReference type="Gene3D" id="1.25.40.10">
    <property type="entry name" value="Tetratricopeptide repeat domain"/>
    <property type="match status" value="6"/>
</dbReference>
<feature type="repeat" description="TPR" evidence="4">
    <location>
        <begin position="755"/>
        <end position="788"/>
    </location>
</feature>
<dbReference type="Proteomes" id="UP000504606">
    <property type="component" value="Unplaced"/>
</dbReference>
<dbReference type="PANTHER" id="PTHR14699:SF0">
    <property type="entry name" value="TETRATRICOPEPTIDE REPEAT PROTEIN 21 HOMOLOG"/>
    <property type="match status" value="1"/>
</dbReference>
<comment type="similarity">
    <text evidence="1">Belongs to the TTC21 family.</text>
</comment>
<dbReference type="Pfam" id="PF25062">
    <property type="entry name" value="ARM_TT21_N"/>
    <property type="match status" value="1"/>
</dbReference>
<feature type="domain" description="Tetratricopeptide repeat protein 21A/21B second ARM" evidence="5">
    <location>
        <begin position="279"/>
        <end position="571"/>
    </location>
</feature>
<dbReference type="Pfam" id="PF25058">
    <property type="entry name" value="ARM_TT21"/>
    <property type="match status" value="1"/>
</dbReference>
<accession>A0A6J1SG38</accession>
<dbReference type="PROSITE" id="PS50005">
    <property type="entry name" value="TPR"/>
    <property type="match status" value="1"/>
</dbReference>
<keyword evidence="10" id="KW-1185">Reference proteome</keyword>
<name>A0A6J1SG38_FRAOC</name>
<evidence type="ECO:0000313" key="11">
    <source>
        <dbReference type="RefSeq" id="XP_026278270.1"/>
    </source>
</evidence>
<dbReference type="Pfam" id="PF13176">
    <property type="entry name" value="TPR_7"/>
    <property type="match status" value="1"/>
</dbReference>
<dbReference type="FunFam" id="1.25.40.10:FF:000219">
    <property type="entry name" value="Tetratricopeptide repeat domain 21B"/>
    <property type="match status" value="1"/>
</dbReference>
<dbReference type="SMART" id="SM00028">
    <property type="entry name" value="TPR"/>
    <property type="match status" value="10"/>
</dbReference>
<evidence type="ECO:0000256" key="1">
    <source>
        <dbReference type="ARBA" id="ARBA00010935"/>
    </source>
</evidence>
<dbReference type="KEGG" id="foc:113206405"/>
<protein>
    <submittedName>
        <fullName evidence="11">Tetratricopeptide repeat protein 21B-like</fullName>
    </submittedName>
</protein>